<keyword evidence="2" id="KW-1185">Reference proteome</keyword>
<dbReference type="AlphaFoldDB" id="A0A7R7XLG6"/>
<organism evidence="1 2">
    <name type="scientific">Aspergillus puulaauensis</name>
    <dbReference type="NCBI Taxonomy" id="1220207"/>
    <lineage>
        <taxon>Eukaryota</taxon>
        <taxon>Fungi</taxon>
        <taxon>Dikarya</taxon>
        <taxon>Ascomycota</taxon>
        <taxon>Pezizomycotina</taxon>
        <taxon>Eurotiomycetes</taxon>
        <taxon>Eurotiomycetidae</taxon>
        <taxon>Eurotiales</taxon>
        <taxon>Aspergillaceae</taxon>
        <taxon>Aspergillus</taxon>
    </lineage>
</organism>
<dbReference type="RefSeq" id="XP_041555252.1">
    <property type="nucleotide sequence ID" value="XM_041702469.1"/>
</dbReference>
<dbReference type="EMBL" id="AP024445">
    <property type="protein sequence ID" value="BCS23058.1"/>
    <property type="molecule type" value="Genomic_DNA"/>
</dbReference>
<dbReference type="Proteomes" id="UP000654913">
    <property type="component" value="Chromosome 3"/>
</dbReference>
<evidence type="ECO:0000313" key="2">
    <source>
        <dbReference type="Proteomes" id="UP000654913"/>
    </source>
</evidence>
<proteinExistence type="predicted"/>
<dbReference type="GeneID" id="64973063"/>
<dbReference type="OrthoDB" id="10309839at2759"/>
<sequence>MDYQELADIIATKGPLGRQFLERPKKTRPLILHTTGGVQTANLGRSTSKLSHELDEVITRHVLLGKEYPGPAYFTVLRRRHFWENDGAPVSVMLDIPKYIATRIKKNSAAMDAALIDLPKLVGCVWKFTLCSSKDADLVRLQWFYDHLVAAKEEPRAGTFGAELII</sequence>
<name>A0A7R7XLG6_9EURO</name>
<gene>
    <name evidence="1" type="ORF">APUU_31283S</name>
</gene>
<reference evidence="1" key="1">
    <citation type="submission" date="2021-01" db="EMBL/GenBank/DDBJ databases">
        <authorList>
            <consortium name="Aspergillus puulaauensis MK2 genome sequencing consortium"/>
            <person name="Kazuki M."/>
            <person name="Futagami T."/>
        </authorList>
    </citation>
    <scope>NUCLEOTIDE SEQUENCE</scope>
    <source>
        <strain evidence="1">MK2</strain>
    </source>
</reference>
<protein>
    <submittedName>
        <fullName evidence="1">Uncharacterized protein</fullName>
    </submittedName>
</protein>
<accession>A0A7R7XLG6</accession>
<evidence type="ECO:0000313" key="1">
    <source>
        <dbReference type="EMBL" id="BCS23058.1"/>
    </source>
</evidence>
<reference evidence="1" key="2">
    <citation type="submission" date="2021-02" db="EMBL/GenBank/DDBJ databases">
        <title>Aspergillus puulaauensis MK2 genome sequence.</title>
        <authorList>
            <person name="Futagami T."/>
            <person name="Mori K."/>
            <person name="Kadooka C."/>
            <person name="Tanaka T."/>
        </authorList>
    </citation>
    <scope>NUCLEOTIDE SEQUENCE</scope>
    <source>
        <strain evidence="1">MK2</strain>
    </source>
</reference>
<dbReference type="KEGG" id="apuu:APUU_31283S"/>